<dbReference type="EMBL" id="JACNJD010000258">
    <property type="protein sequence ID" value="MBC8178138.1"/>
    <property type="molecule type" value="Genomic_DNA"/>
</dbReference>
<organism evidence="2 3">
    <name type="scientific">Candidatus Desulfacyla euxinica</name>
    <dbReference type="NCBI Taxonomy" id="2841693"/>
    <lineage>
        <taxon>Bacteria</taxon>
        <taxon>Deltaproteobacteria</taxon>
        <taxon>Candidatus Desulfacyla</taxon>
    </lineage>
</organism>
<comment type="caution">
    <text evidence="2">The sequence shown here is derived from an EMBL/GenBank/DDBJ whole genome shotgun (WGS) entry which is preliminary data.</text>
</comment>
<proteinExistence type="inferred from homology"/>
<evidence type="ECO:0000313" key="2">
    <source>
        <dbReference type="EMBL" id="MBC8178138.1"/>
    </source>
</evidence>
<dbReference type="Proteomes" id="UP000650524">
    <property type="component" value="Unassembled WGS sequence"/>
</dbReference>
<name>A0A8J6N0T0_9DELT</name>
<dbReference type="Gene3D" id="3.40.50.11900">
    <property type="match status" value="1"/>
</dbReference>
<dbReference type="PANTHER" id="PTHR30548">
    <property type="entry name" value="2-HYDROXYGLUTARYL-COA DEHYDRATASE, D-COMPONENT-RELATED"/>
    <property type="match status" value="1"/>
</dbReference>
<comment type="similarity">
    <text evidence="1">Belongs to the FldB/FldC dehydratase alpha/beta subunit family.</text>
</comment>
<accession>A0A8J6N0T0</accession>
<evidence type="ECO:0000313" key="3">
    <source>
        <dbReference type="Proteomes" id="UP000650524"/>
    </source>
</evidence>
<dbReference type="InterPro" id="IPR010327">
    <property type="entry name" value="FldB/FldC_alpha/beta"/>
</dbReference>
<dbReference type="Pfam" id="PF06050">
    <property type="entry name" value="HGD-D"/>
    <property type="match status" value="1"/>
</dbReference>
<dbReference type="Gene3D" id="3.40.50.11890">
    <property type="match status" value="1"/>
</dbReference>
<sequence>MSDYKGFQFKTYDFSKQLDTHIDLIDLLHNTIGADLKKRPENVRWLFEPVQQYLDELAALRENPDKLVYRHFTFAPEIVYAMDCISYVPEALTFMMPTEYLCALVDEGREMDVPDHFCGFLGGVTAPLLTGRLPKPKAILHCNQPCDNSVAWGSVLAESFPDTEMFILDNPYGDDEEGVRFAAEQLREGFNYLERMTGKRLDLDRFREVMAKSAEAYRLMYEINEYKKAIPCPIPTSSILRPISVAFYALTGTEGLVGWLEKHLADTKERYEKGTGGWREEKMRVVWNLSWPIFDYGVYDWMEETFGAIAVAYHSAEPFYQPPDIDYGKASYEELLRALALRNNNHAMGRQGRGHFMTFVNDTLKWCREFSADGAIFAGHWQCQANWAAAQITKEKLMEELGIPMLIMTVDQLDPRVVSAEQMVSRLEPFLEMLAEKKGIKP</sequence>
<dbReference type="PANTHER" id="PTHR30548:SF2">
    <property type="entry name" value="2-HYDROXYACYL-COA DEHYDRATASE,D-COMPONENT"/>
    <property type="match status" value="1"/>
</dbReference>
<evidence type="ECO:0000256" key="1">
    <source>
        <dbReference type="ARBA" id="ARBA00005806"/>
    </source>
</evidence>
<protein>
    <submittedName>
        <fullName evidence="2">2-hydroxyacyl-CoA dehydratase</fullName>
    </submittedName>
</protein>
<gene>
    <name evidence="2" type="ORF">H8E19_12095</name>
</gene>
<reference evidence="2 3" key="1">
    <citation type="submission" date="2020-08" db="EMBL/GenBank/DDBJ databases">
        <title>Bridging the membrane lipid divide: bacteria of the FCB group superphylum have the potential to synthesize archaeal ether lipids.</title>
        <authorList>
            <person name="Villanueva L."/>
            <person name="Von Meijenfeldt F.A.B."/>
            <person name="Westbye A.B."/>
            <person name="Yadav S."/>
            <person name="Hopmans E.C."/>
            <person name="Dutilh B.E."/>
            <person name="Sinninghe Damste J.S."/>
        </authorList>
    </citation>
    <scope>NUCLEOTIDE SEQUENCE [LARGE SCALE GENOMIC DNA]</scope>
    <source>
        <strain evidence="2">NIOZ-UU27</strain>
    </source>
</reference>
<dbReference type="AlphaFoldDB" id="A0A8J6N0T0"/>